<dbReference type="InterPro" id="IPR032711">
    <property type="entry name" value="SoxY"/>
</dbReference>
<evidence type="ECO:0000256" key="1">
    <source>
        <dbReference type="SAM" id="SignalP"/>
    </source>
</evidence>
<name>A0A497XAR4_9PROT</name>
<dbReference type="Proteomes" id="UP000268908">
    <property type="component" value="Unassembled WGS sequence"/>
</dbReference>
<dbReference type="RefSeq" id="WP_121242483.1">
    <property type="nucleotide sequence ID" value="NZ_BHVV01000003.1"/>
</dbReference>
<dbReference type="PROSITE" id="PS51318">
    <property type="entry name" value="TAT"/>
    <property type="match status" value="1"/>
</dbReference>
<feature type="chain" id="PRO_5019838391" evidence="1">
    <location>
        <begin position="20"/>
        <end position="157"/>
    </location>
</feature>
<reference evidence="3 4" key="1">
    <citation type="submission" date="2018-10" db="EMBL/GenBank/DDBJ databases">
        <title>Genomic Encyclopedia of Type Strains, Phase IV (KMG-IV): sequencing the most valuable type-strain genomes for metagenomic binning, comparative biology and taxonomic classification.</title>
        <authorList>
            <person name="Goeker M."/>
        </authorList>
    </citation>
    <scope>NUCLEOTIDE SEQUENCE [LARGE SCALE GENOMIC DNA]</scope>
    <source>
        <strain evidence="3 4">DSM 26916</strain>
    </source>
</reference>
<dbReference type="OrthoDB" id="9798154at2"/>
<dbReference type="PIRSF" id="PIRSF010312">
    <property type="entry name" value="Sulphur_oxidation_SoxY"/>
    <property type="match status" value="1"/>
</dbReference>
<proteinExistence type="predicted"/>
<evidence type="ECO:0000259" key="2">
    <source>
        <dbReference type="Pfam" id="PF13501"/>
    </source>
</evidence>
<dbReference type="AlphaFoldDB" id="A0A497XAR4"/>
<dbReference type="InterPro" id="IPR006311">
    <property type="entry name" value="TAT_signal"/>
</dbReference>
<dbReference type="NCBIfam" id="TIGR04488">
    <property type="entry name" value="SoxY_true_GGCGG"/>
    <property type="match status" value="1"/>
</dbReference>
<accession>A0A497XAR4</accession>
<evidence type="ECO:0000313" key="3">
    <source>
        <dbReference type="EMBL" id="RLJ63654.1"/>
    </source>
</evidence>
<organism evidence="3 4">
    <name type="scientific">Sulfurisoma sediminicola</name>
    <dbReference type="NCBI Taxonomy" id="1381557"/>
    <lineage>
        <taxon>Bacteria</taxon>
        <taxon>Pseudomonadati</taxon>
        <taxon>Pseudomonadota</taxon>
        <taxon>Betaproteobacteria</taxon>
        <taxon>Nitrosomonadales</taxon>
        <taxon>Sterolibacteriaceae</taxon>
        <taxon>Sulfurisoma</taxon>
    </lineage>
</organism>
<dbReference type="Gene3D" id="2.60.40.2470">
    <property type="entry name" value="SoxY domain"/>
    <property type="match status" value="1"/>
</dbReference>
<comment type="caution">
    <text evidence="3">The sequence shown here is derived from an EMBL/GenBank/DDBJ whole genome shotgun (WGS) entry which is preliminary data.</text>
</comment>
<dbReference type="InterPro" id="IPR038162">
    <property type="entry name" value="SoxY_sf"/>
</dbReference>
<gene>
    <name evidence="3" type="ORF">DFR35_2284</name>
</gene>
<feature type="signal peptide" evidence="1">
    <location>
        <begin position="1"/>
        <end position="19"/>
    </location>
</feature>
<keyword evidence="4" id="KW-1185">Reference proteome</keyword>
<keyword evidence="1" id="KW-0732">Signal</keyword>
<dbReference type="EMBL" id="RCCI01000006">
    <property type="protein sequence ID" value="RLJ63654.1"/>
    <property type="molecule type" value="Genomic_DNA"/>
</dbReference>
<protein>
    <submittedName>
        <fullName evidence="3">Thiosulfate-binding protein SoxY</fullName>
    </submittedName>
</protein>
<dbReference type="InterPro" id="IPR016568">
    <property type="entry name" value="Sulphur_oxidation_SoxY"/>
</dbReference>
<sequence length="157" mass="16069">MNILRRTVLKGASASGVLAAALTAGLLKPTQVLAMEWNKAAFEAKDTPAAMKAVGAASTAESKDLKLNAPDIAENGAVVPVDVTSNIPNTISIAVFIDKNPYPLSAAFNFANGAMADVALRLKMGQTSIVRAVAKTSDGKYFTASKEVKVTAGGCGG</sequence>
<feature type="domain" description="Ig-like SoxY" evidence="2">
    <location>
        <begin position="52"/>
        <end position="155"/>
    </location>
</feature>
<evidence type="ECO:0000313" key="4">
    <source>
        <dbReference type="Proteomes" id="UP000268908"/>
    </source>
</evidence>
<dbReference type="Pfam" id="PF13501">
    <property type="entry name" value="SoxY"/>
    <property type="match status" value="1"/>
</dbReference>